<dbReference type="OrthoDB" id="10323449at2759"/>
<accession>A0A0V1BDU4</accession>
<dbReference type="InParanoid" id="A0A0V1BDU4"/>
<evidence type="ECO:0000313" key="1">
    <source>
        <dbReference type="EMBL" id="KRY35130.1"/>
    </source>
</evidence>
<keyword evidence="2" id="KW-1185">Reference proteome</keyword>
<sequence length="132" mass="15168">MVWSCERIIPTVTLRLSGLKFTVVGFFPLNFNKQREAALNFPCRKASLPLNKMNLSFKHIFANKCHLIEHVKKPQALYQPAAEVDNFCICHSTKIIIDEYEIILYKLLCMYACACACSAVEKLIQTKFDDFT</sequence>
<reference evidence="1 2" key="1">
    <citation type="submission" date="2015-01" db="EMBL/GenBank/DDBJ databases">
        <title>Evolution of Trichinella species and genotypes.</title>
        <authorList>
            <person name="Korhonen P.K."/>
            <person name="Edoardo P."/>
            <person name="Giuseppe L.R."/>
            <person name="Gasser R.B."/>
        </authorList>
    </citation>
    <scope>NUCLEOTIDE SEQUENCE [LARGE SCALE GENOMIC DNA]</scope>
    <source>
        <strain evidence="1">ISS3</strain>
    </source>
</reference>
<gene>
    <name evidence="1" type="ORF">T01_578</name>
</gene>
<dbReference type="EMBL" id="JYDH01000057">
    <property type="protein sequence ID" value="KRY35130.1"/>
    <property type="molecule type" value="Genomic_DNA"/>
</dbReference>
<protein>
    <submittedName>
        <fullName evidence="1">Uncharacterized protein</fullName>
    </submittedName>
</protein>
<comment type="caution">
    <text evidence="1">The sequence shown here is derived from an EMBL/GenBank/DDBJ whole genome shotgun (WGS) entry which is preliminary data.</text>
</comment>
<name>A0A0V1BDU4_TRISP</name>
<organism evidence="1 2">
    <name type="scientific">Trichinella spiralis</name>
    <name type="common">Trichina worm</name>
    <dbReference type="NCBI Taxonomy" id="6334"/>
    <lineage>
        <taxon>Eukaryota</taxon>
        <taxon>Metazoa</taxon>
        <taxon>Ecdysozoa</taxon>
        <taxon>Nematoda</taxon>
        <taxon>Enoplea</taxon>
        <taxon>Dorylaimia</taxon>
        <taxon>Trichinellida</taxon>
        <taxon>Trichinellidae</taxon>
        <taxon>Trichinella</taxon>
    </lineage>
</organism>
<dbReference type="Proteomes" id="UP000054776">
    <property type="component" value="Unassembled WGS sequence"/>
</dbReference>
<proteinExistence type="predicted"/>
<dbReference type="AlphaFoldDB" id="A0A0V1BDU4"/>
<evidence type="ECO:0000313" key="2">
    <source>
        <dbReference type="Proteomes" id="UP000054776"/>
    </source>
</evidence>